<evidence type="ECO:0000313" key="2">
    <source>
        <dbReference type="Proteomes" id="UP000218209"/>
    </source>
</evidence>
<organism evidence="1 2">
    <name type="scientific">Porphyra umbilicalis</name>
    <name type="common">Purple laver</name>
    <name type="synonym">Red alga</name>
    <dbReference type="NCBI Taxonomy" id="2786"/>
    <lineage>
        <taxon>Eukaryota</taxon>
        <taxon>Rhodophyta</taxon>
        <taxon>Bangiophyceae</taxon>
        <taxon>Bangiales</taxon>
        <taxon>Bangiaceae</taxon>
        <taxon>Porphyra</taxon>
    </lineage>
</organism>
<name>A0A1X6P702_PORUM</name>
<proteinExistence type="predicted"/>
<accession>A0A1X6P702</accession>
<dbReference type="AlphaFoldDB" id="A0A1X6P702"/>
<reference evidence="1 2" key="1">
    <citation type="submission" date="2017-03" db="EMBL/GenBank/DDBJ databases">
        <title>WGS assembly of Porphyra umbilicalis.</title>
        <authorList>
            <person name="Brawley S.H."/>
            <person name="Blouin N.A."/>
            <person name="Ficko-Blean E."/>
            <person name="Wheeler G.L."/>
            <person name="Lohr M."/>
            <person name="Goodson H.V."/>
            <person name="Jenkins J.W."/>
            <person name="Blaby-Haas C.E."/>
            <person name="Helliwell K.E."/>
            <person name="Chan C."/>
            <person name="Marriage T."/>
            <person name="Bhattacharya D."/>
            <person name="Klein A.S."/>
            <person name="Badis Y."/>
            <person name="Brodie J."/>
            <person name="Cao Y."/>
            <person name="Collen J."/>
            <person name="Dittami S.M."/>
            <person name="Gachon C.M."/>
            <person name="Green B.R."/>
            <person name="Karpowicz S."/>
            <person name="Kim J.W."/>
            <person name="Kudahl U."/>
            <person name="Lin S."/>
            <person name="Michel G."/>
            <person name="Mittag M."/>
            <person name="Olson B.J."/>
            <person name="Pangilinan J."/>
            <person name="Peng Y."/>
            <person name="Qiu H."/>
            <person name="Shu S."/>
            <person name="Singer J.T."/>
            <person name="Smith A.G."/>
            <person name="Sprecher B.N."/>
            <person name="Wagner V."/>
            <person name="Wang W."/>
            <person name="Wang Z.-Y."/>
            <person name="Yan J."/>
            <person name="Yarish C."/>
            <person name="Zoeuner-Riek S."/>
            <person name="Zhuang Y."/>
            <person name="Zou Y."/>
            <person name="Lindquist E.A."/>
            <person name="Grimwood J."/>
            <person name="Barry K."/>
            <person name="Rokhsar D.S."/>
            <person name="Schmutz J."/>
            <person name="Stiller J.W."/>
            <person name="Grossman A.R."/>
            <person name="Prochnik S.E."/>
        </authorList>
    </citation>
    <scope>NUCLEOTIDE SEQUENCE [LARGE SCALE GENOMIC DNA]</scope>
    <source>
        <strain evidence="1">4086291</strain>
    </source>
</reference>
<gene>
    <name evidence="1" type="ORF">BU14_0187s0014</name>
</gene>
<protein>
    <submittedName>
        <fullName evidence="1">Uncharacterized protein</fullName>
    </submittedName>
</protein>
<sequence length="84" mass="8044">MAGGGASTGGVPATATASFWKAIDDKDGAAAAAVVADHQSLHWCASREGASTLHWAASSGCNGAMAALIGAGAAAHDPPLAEKA</sequence>
<evidence type="ECO:0000313" key="1">
    <source>
        <dbReference type="EMBL" id="OSX76535.1"/>
    </source>
</evidence>
<dbReference type="Proteomes" id="UP000218209">
    <property type="component" value="Unassembled WGS sequence"/>
</dbReference>
<dbReference type="EMBL" id="KV918863">
    <property type="protein sequence ID" value="OSX76535.1"/>
    <property type="molecule type" value="Genomic_DNA"/>
</dbReference>
<keyword evidence="2" id="KW-1185">Reference proteome</keyword>